<reference evidence="12" key="1">
    <citation type="journal article" date="2021" name="Front. Microbiol.">
        <title>Comprehensive Comparative Genomics and Phenotyping of Methylobacterium Species.</title>
        <authorList>
            <person name="Alessa O."/>
            <person name="Ogura Y."/>
            <person name="Fujitani Y."/>
            <person name="Takami H."/>
            <person name="Hayashi T."/>
            <person name="Sahin N."/>
            <person name="Tani A."/>
        </authorList>
    </citation>
    <scope>NUCLEOTIDE SEQUENCE</scope>
    <source>
        <strain evidence="12">DSM 23632</strain>
    </source>
</reference>
<comment type="cofactor">
    <cofactor evidence="1">
        <name>Cu cation</name>
        <dbReference type="ChEBI" id="CHEBI:23378"/>
    </cofactor>
</comment>
<evidence type="ECO:0000256" key="5">
    <source>
        <dbReference type="ARBA" id="ARBA00022723"/>
    </source>
</evidence>
<dbReference type="InterPro" id="IPR001235">
    <property type="entry name" value="Copper_blue_Plastocyanin"/>
</dbReference>
<keyword evidence="8" id="KW-0186">Copper</keyword>
<keyword evidence="4" id="KW-0813">Transport</keyword>
<keyword evidence="13" id="KW-1185">Reference proteome</keyword>
<keyword evidence="10" id="KW-0732">Signal</keyword>
<dbReference type="PRINTS" id="PR00156">
    <property type="entry name" value="COPPERBLUE"/>
</dbReference>
<feature type="domain" description="Blue (type 1) copper" evidence="11">
    <location>
        <begin position="29"/>
        <end position="114"/>
    </location>
</feature>
<reference evidence="12" key="2">
    <citation type="submission" date="2021-08" db="EMBL/GenBank/DDBJ databases">
        <authorList>
            <person name="Tani A."/>
            <person name="Ola A."/>
            <person name="Ogura Y."/>
            <person name="Katsura K."/>
            <person name="Hayashi T."/>
        </authorList>
    </citation>
    <scope>NUCLEOTIDE SEQUENCE</scope>
    <source>
        <strain evidence="12">DSM 23632</strain>
    </source>
</reference>
<evidence type="ECO:0000256" key="2">
    <source>
        <dbReference type="ARBA" id="ARBA00004418"/>
    </source>
</evidence>
<feature type="signal peptide" evidence="10">
    <location>
        <begin position="1"/>
        <end position="22"/>
    </location>
</feature>
<dbReference type="NCBIfam" id="TIGR02375">
    <property type="entry name" value="pseudoazurin"/>
    <property type="match status" value="1"/>
</dbReference>
<evidence type="ECO:0000256" key="8">
    <source>
        <dbReference type="ARBA" id="ARBA00023008"/>
    </source>
</evidence>
<dbReference type="SUPFAM" id="SSF49503">
    <property type="entry name" value="Cupredoxins"/>
    <property type="match status" value="1"/>
</dbReference>
<protein>
    <recommendedName>
        <fullName evidence="3 9">Pseudoazurin</fullName>
    </recommendedName>
</protein>
<dbReference type="InterPro" id="IPR000923">
    <property type="entry name" value="BlueCu_1"/>
</dbReference>
<evidence type="ECO:0000313" key="12">
    <source>
        <dbReference type="EMBL" id="GJE60872.1"/>
    </source>
</evidence>
<sequence length="145" mass="14891">MTKLGLLAALTGLCLTASGTGAAEVAVKTLNSGPGGAMVFDPAFVKIAPGDSVKFVPADKGHNAELIKGMAPEGAPTFKTVVGKEEVVTFDKPGVYGVKCSPHYLMGMVALVVVGDKPGNLDAAKAVEHGKLAKKRFEPLFAQIP</sequence>
<evidence type="ECO:0000256" key="6">
    <source>
        <dbReference type="ARBA" id="ARBA00022764"/>
    </source>
</evidence>
<dbReference type="PROSITE" id="PS00196">
    <property type="entry name" value="COPPER_BLUE"/>
    <property type="match status" value="1"/>
</dbReference>
<dbReference type="InterPro" id="IPR028871">
    <property type="entry name" value="BlueCu_1_BS"/>
</dbReference>
<dbReference type="InterPro" id="IPR012745">
    <property type="entry name" value="Pseudoazurin"/>
</dbReference>
<evidence type="ECO:0000256" key="10">
    <source>
        <dbReference type="SAM" id="SignalP"/>
    </source>
</evidence>
<comment type="subcellular location">
    <subcellularLocation>
        <location evidence="2">Periplasm</location>
    </subcellularLocation>
</comment>
<name>A0ABQ4U153_9HYPH</name>
<proteinExistence type="predicted"/>
<evidence type="ECO:0000313" key="13">
    <source>
        <dbReference type="Proteomes" id="UP001055057"/>
    </source>
</evidence>
<evidence type="ECO:0000256" key="3">
    <source>
        <dbReference type="ARBA" id="ARBA00016984"/>
    </source>
</evidence>
<keyword evidence="5" id="KW-0479">Metal-binding</keyword>
<evidence type="ECO:0000256" key="4">
    <source>
        <dbReference type="ARBA" id="ARBA00022448"/>
    </source>
</evidence>
<dbReference type="RefSeq" id="WP_238183455.1">
    <property type="nucleotide sequence ID" value="NZ_BPRB01000169.1"/>
</dbReference>
<dbReference type="InterPro" id="IPR002386">
    <property type="entry name" value="Amicyanin/Pseudoazurin"/>
</dbReference>
<evidence type="ECO:0000259" key="11">
    <source>
        <dbReference type="Pfam" id="PF00127"/>
    </source>
</evidence>
<feature type="chain" id="PRO_5046651657" description="Pseudoazurin" evidence="10">
    <location>
        <begin position="23"/>
        <end position="145"/>
    </location>
</feature>
<gene>
    <name evidence="12" type="ORF">MPOCJGCO_2991</name>
</gene>
<dbReference type="PRINTS" id="PR00155">
    <property type="entry name" value="AMICYANIN"/>
</dbReference>
<evidence type="ECO:0000256" key="1">
    <source>
        <dbReference type="ARBA" id="ARBA00001935"/>
    </source>
</evidence>
<dbReference type="CDD" id="cd04218">
    <property type="entry name" value="Pseudoazurin"/>
    <property type="match status" value="1"/>
</dbReference>
<dbReference type="Pfam" id="PF00127">
    <property type="entry name" value="Copper-bind"/>
    <property type="match status" value="1"/>
</dbReference>
<comment type="caution">
    <text evidence="12">The sequence shown here is derived from an EMBL/GenBank/DDBJ whole genome shotgun (WGS) entry which is preliminary data.</text>
</comment>
<organism evidence="12 13">
    <name type="scientific">Methylobacterium trifolii</name>
    <dbReference type="NCBI Taxonomy" id="1003092"/>
    <lineage>
        <taxon>Bacteria</taxon>
        <taxon>Pseudomonadati</taxon>
        <taxon>Pseudomonadota</taxon>
        <taxon>Alphaproteobacteria</taxon>
        <taxon>Hyphomicrobiales</taxon>
        <taxon>Methylobacteriaceae</taxon>
        <taxon>Methylobacterium</taxon>
    </lineage>
</organism>
<keyword evidence="6" id="KW-0574">Periplasm</keyword>
<dbReference type="Proteomes" id="UP001055057">
    <property type="component" value="Unassembled WGS sequence"/>
</dbReference>
<evidence type="ECO:0000256" key="7">
    <source>
        <dbReference type="ARBA" id="ARBA00022982"/>
    </source>
</evidence>
<dbReference type="Gene3D" id="2.60.40.420">
    <property type="entry name" value="Cupredoxins - blue copper proteins"/>
    <property type="match status" value="1"/>
</dbReference>
<evidence type="ECO:0000256" key="9">
    <source>
        <dbReference type="NCBIfam" id="TIGR02375"/>
    </source>
</evidence>
<accession>A0ABQ4U153</accession>
<dbReference type="EMBL" id="BPRB01000169">
    <property type="protein sequence ID" value="GJE60872.1"/>
    <property type="molecule type" value="Genomic_DNA"/>
</dbReference>
<dbReference type="InterPro" id="IPR008972">
    <property type="entry name" value="Cupredoxin"/>
</dbReference>
<keyword evidence="7" id="KW-0249">Electron transport</keyword>